<dbReference type="InterPro" id="IPR036397">
    <property type="entry name" value="RNaseH_sf"/>
</dbReference>
<dbReference type="EMBL" id="CP059378">
    <property type="protein sequence ID" value="QLY79440.1"/>
    <property type="molecule type" value="Genomic_DNA"/>
</dbReference>
<evidence type="ECO:0000313" key="2">
    <source>
        <dbReference type="EMBL" id="QLY79440.1"/>
    </source>
</evidence>
<dbReference type="RefSeq" id="WP_021800255.1">
    <property type="nucleotide sequence ID" value="NZ_CP059378.1"/>
</dbReference>
<evidence type="ECO:0000313" key="3">
    <source>
        <dbReference type="Proteomes" id="UP000512286"/>
    </source>
</evidence>
<dbReference type="PROSITE" id="PS50994">
    <property type="entry name" value="INTEGRASE"/>
    <property type="match status" value="1"/>
</dbReference>
<evidence type="ECO:0000259" key="1">
    <source>
        <dbReference type="PROSITE" id="PS50994"/>
    </source>
</evidence>
<dbReference type="InterPro" id="IPR001584">
    <property type="entry name" value="Integrase_cat-core"/>
</dbReference>
<dbReference type="InterPro" id="IPR015378">
    <property type="entry name" value="Transposase-like_Mu_C"/>
</dbReference>
<reference evidence="2 3" key="1">
    <citation type="submission" date="2020-07" db="EMBL/GenBank/DDBJ databases">
        <title>Electron transfer.</title>
        <authorList>
            <person name="Huang L."/>
            <person name="Liu X."/>
            <person name="Zhou S."/>
        </authorList>
    </citation>
    <scope>NUCLEOTIDE SEQUENCE [LARGE SCALE GENOMIC DNA]</scope>
    <source>
        <strain evidence="2 3">Lx1</strain>
    </source>
</reference>
<organism evidence="2 3">
    <name type="scientific">Clostridium intestinale</name>
    <dbReference type="NCBI Taxonomy" id="36845"/>
    <lineage>
        <taxon>Bacteria</taxon>
        <taxon>Bacillati</taxon>
        <taxon>Bacillota</taxon>
        <taxon>Clostridia</taxon>
        <taxon>Eubacteriales</taxon>
        <taxon>Clostridiaceae</taxon>
        <taxon>Clostridium</taxon>
    </lineage>
</organism>
<dbReference type="KEGG" id="cint:HZF06_20770"/>
<dbReference type="Gene3D" id="3.30.420.10">
    <property type="entry name" value="Ribonuclease H-like superfamily/Ribonuclease H"/>
    <property type="match status" value="1"/>
</dbReference>
<dbReference type="GO" id="GO:0003676">
    <property type="term" value="F:nucleic acid binding"/>
    <property type="evidence" value="ECO:0007669"/>
    <property type="project" value="InterPro"/>
</dbReference>
<protein>
    <submittedName>
        <fullName evidence="2">Transposase</fullName>
    </submittedName>
</protein>
<sequence>MRINRIKINSEVIYLGLKYVVVSIDPPNVFIKRVDLDGVSIMISYCELVLNALLVQENSKSLVYKNDNSFDSLSDNKKDIAYKRTEIIKPILVLEAIKEGDIRAIYEFREYYSEFTNADEELSELKQEDLINRISEKNSISVRTIKRYLASYRKAENIKEKSGVEGLVPRTGNGYIGRADNKILNIYNPKNPSVILDSIDVRIDSVYISIIEDVISREYLTTKQVSKKNIYDSIAIKCFKDNISPPKMITIYKLLDRINPQLKSRLRNSKEAAAIYDDIEREFSNNDALYPLHVVEIDHTELDMDIMDSRTGYVVGRPWITIGIDVYSRMVWCLYISFEPPSANRVRKAIENGIFIKDNEKYGTENKWDIFGIPNTIFLDNGPDFTSAEVKRMINDTLKSHVKYRPVRTPRYGAVIERVFGTINAELIHRLEGTRKSNVKKLGEYDPEKTAALTLDDITELLTIYITDIYHCSEHSGLPKYENIPIVRFIEGIKKAGYPEFISKSDEDFYRIELMATDMKPYTRDGVRLENVIYKSSEFSQFIGGRDKKYKIKYDIDDISHIYILNPKLNKYIELKAVTPPYETLINVNRYTYKKILELVKEEGIKKKNGMITSDSVIRAMTKLQQIISDKYKVNRSIRKQSKRTNFEVKIEVSNPKKHNNDMKLEDIIKKAKKIETERERE</sequence>
<feature type="domain" description="Integrase catalytic" evidence="1">
    <location>
        <begin position="287"/>
        <end position="488"/>
    </location>
</feature>
<dbReference type="AlphaFoldDB" id="A0A7D7A391"/>
<dbReference type="GO" id="GO:0015074">
    <property type="term" value="P:DNA integration"/>
    <property type="evidence" value="ECO:0007669"/>
    <property type="project" value="InterPro"/>
</dbReference>
<dbReference type="SUPFAM" id="SSF53098">
    <property type="entry name" value="Ribonuclease H-like"/>
    <property type="match status" value="1"/>
</dbReference>
<name>A0A7D7A391_9CLOT</name>
<dbReference type="Pfam" id="PF09299">
    <property type="entry name" value="Mu-transpos_C"/>
    <property type="match status" value="1"/>
</dbReference>
<proteinExistence type="predicted"/>
<gene>
    <name evidence="2" type="ORF">HZF06_20770</name>
</gene>
<dbReference type="InterPro" id="IPR012337">
    <property type="entry name" value="RNaseH-like_sf"/>
</dbReference>
<dbReference type="Proteomes" id="UP000512286">
    <property type="component" value="Chromosome"/>
</dbReference>
<accession>A0A7D7A391</accession>